<keyword evidence="2" id="KW-0134">Cell wall</keyword>
<reference evidence="11" key="1">
    <citation type="submission" date="2016-10" db="EMBL/GenBank/DDBJ databases">
        <authorList>
            <person name="Varghese N."/>
            <person name="Submissions S."/>
        </authorList>
    </citation>
    <scope>NUCLEOTIDE SEQUENCE [LARGE SCALE GENOMIC DNA]</scope>
    <source>
        <strain evidence="11">DSM 19113</strain>
    </source>
</reference>
<keyword evidence="3" id="KW-0964">Secreted</keyword>
<dbReference type="InterPro" id="IPR041171">
    <property type="entry name" value="SDR_Ig"/>
</dbReference>
<dbReference type="Gene3D" id="2.60.40.740">
    <property type="match status" value="1"/>
</dbReference>
<dbReference type="InterPro" id="IPR011252">
    <property type="entry name" value="Fibrogen-bd_dom1"/>
</dbReference>
<evidence type="ECO:0000259" key="8">
    <source>
        <dbReference type="Pfam" id="PF05737"/>
    </source>
</evidence>
<dbReference type="EMBL" id="FOLI01000001">
    <property type="protein sequence ID" value="SFB82503.1"/>
    <property type="molecule type" value="Genomic_DNA"/>
</dbReference>
<comment type="subcellular location">
    <subcellularLocation>
        <location evidence="1">Secreted</location>
        <location evidence="1">Cell wall</location>
        <topology evidence="1">Peptidoglycan-anchor</topology>
    </subcellularLocation>
</comment>
<feature type="domain" description="SDR-like Ig" evidence="9">
    <location>
        <begin position="53"/>
        <end position="142"/>
    </location>
</feature>
<keyword evidence="4" id="KW-0732">Signal</keyword>
<keyword evidence="11" id="KW-1185">Reference proteome</keyword>
<dbReference type="Gene3D" id="2.60.40.1280">
    <property type="match status" value="1"/>
</dbReference>
<evidence type="ECO:0000259" key="9">
    <source>
        <dbReference type="Pfam" id="PF17961"/>
    </source>
</evidence>
<evidence type="ECO:0000256" key="7">
    <source>
        <dbReference type="SAM" id="Phobius"/>
    </source>
</evidence>
<feature type="transmembrane region" description="Helical" evidence="7">
    <location>
        <begin position="413"/>
        <end position="431"/>
    </location>
</feature>
<keyword evidence="7" id="KW-1133">Transmembrane helix</keyword>
<accession>A0A1I1EC44</accession>
<evidence type="ECO:0000256" key="4">
    <source>
        <dbReference type="ARBA" id="ARBA00022729"/>
    </source>
</evidence>
<dbReference type="Pfam" id="PF17961">
    <property type="entry name" value="Big_8"/>
    <property type="match status" value="1"/>
</dbReference>
<keyword evidence="10" id="KW-0176">Collagen</keyword>
<dbReference type="InterPro" id="IPR008456">
    <property type="entry name" value="Collagen-bd_dom"/>
</dbReference>
<feature type="domain" description="Collagen binding" evidence="8">
    <location>
        <begin position="181"/>
        <end position="306"/>
    </location>
</feature>
<keyword evidence="7" id="KW-0812">Transmembrane</keyword>
<name>A0A1I1EC44_9LACO</name>
<keyword evidence="7" id="KW-0472">Membrane</keyword>
<dbReference type="SUPFAM" id="SSF49401">
    <property type="entry name" value="Bacterial adhesins"/>
    <property type="match status" value="2"/>
</dbReference>
<evidence type="ECO:0000256" key="1">
    <source>
        <dbReference type="ARBA" id="ARBA00004168"/>
    </source>
</evidence>
<evidence type="ECO:0000256" key="5">
    <source>
        <dbReference type="ARBA" id="ARBA00023088"/>
    </source>
</evidence>
<evidence type="ECO:0000256" key="3">
    <source>
        <dbReference type="ARBA" id="ARBA00022525"/>
    </source>
</evidence>
<evidence type="ECO:0000256" key="2">
    <source>
        <dbReference type="ARBA" id="ARBA00022512"/>
    </source>
</evidence>
<dbReference type="OrthoDB" id="1744455at2"/>
<dbReference type="InterPro" id="IPR008966">
    <property type="entry name" value="Adhesion_dom_sf"/>
</dbReference>
<dbReference type="Proteomes" id="UP000199376">
    <property type="component" value="Unassembled WGS sequence"/>
</dbReference>
<feature type="compositionally biased region" description="Pro residues" evidence="6">
    <location>
        <begin position="329"/>
        <end position="365"/>
    </location>
</feature>
<sequence>MGIKHFLITAAAFLLAAVVGLSVLRSEADAFNKYITGVELTDLDNKKAKSYGPYDNMQIKWDFSVPKGTELKAGDSMDVIVPKVFNLEGVPDFDIKDNDKNVIAHCTTAANRLVLVVTWTDEAVKTLGEKNLDGYFYVNSKWKVDIVNWKQEIPIDWDVPGMLPSHADITPAPPSPNPADNKLRKDGGFAGEGPGLIYWVVRANWAQNEIKNAKVTDHVGPGQTLDRSRPIRVIKCKVVGKDVEEVCDIQPKSIKYKSDTEFVVDVGDIDFPVNVFYYTKFDTSLPKGTTFSNSAELSGDDYETQKVTAYTSSYSGSGSSDGPGGTPVNPTPGPSPKPDPKPTPSPSPSPAPAPSPKVQPVPSPKVRPKSTPAHQQAPAPVVKKEEQAVGSQAEQSDGGLPETAANWKLQKPVLALGFLAIVSSALATWFTKSKKN</sequence>
<dbReference type="GO" id="GO:0007155">
    <property type="term" value="P:cell adhesion"/>
    <property type="evidence" value="ECO:0007669"/>
    <property type="project" value="InterPro"/>
</dbReference>
<dbReference type="STRING" id="283737.SAMN05660453_0317"/>
<dbReference type="GO" id="GO:0005518">
    <property type="term" value="F:collagen binding"/>
    <property type="evidence" value="ECO:0007669"/>
    <property type="project" value="InterPro"/>
</dbReference>
<evidence type="ECO:0000313" key="10">
    <source>
        <dbReference type="EMBL" id="SFB82503.1"/>
    </source>
</evidence>
<dbReference type="Pfam" id="PF05737">
    <property type="entry name" value="Collagen_bind"/>
    <property type="match status" value="1"/>
</dbReference>
<evidence type="ECO:0000256" key="6">
    <source>
        <dbReference type="SAM" id="MobiDB-lite"/>
    </source>
</evidence>
<proteinExistence type="predicted"/>
<organism evidence="10 11">
    <name type="scientific">Fructobacillus durionis</name>
    <dbReference type="NCBI Taxonomy" id="283737"/>
    <lineage>
        <taxon>Bacteria</taxon>
        <taxon>Bacillati</taxon>
        <taxon>Bacillota</taxon>
        <taxon>Bacilli</taxon>
        <taxon>Lactobacillales</taxon>
        <taxon>Lactobacillaceae</taxon>
        <taxon>Fructobacillus</taxon>
    </lineage>
</organism>
<protein>
    <submittedName>
        <fullName evidence="10">Collagen binding domain-containing protein</fullName>
    </submittedName>
</protein>
<gene>
    <name evidence="10" type="ORF">SAMN05660453_0317</name>
</gene>
<dbReference type="AlphaFoldDB" id="A0A1I1EC44"/>
<keyword evidence="5" id="KW-0572">Peptidoglycan-anchor</keyword>
<feature type="region of interest" description="Disordered" evidence="6">
    <location>
        <begin position="311"/>
        <end position="403"/>
    </location>
</feature>
<dbReference type="RefSeq" id="WP_091501366.1">
    <property type="nucleotide sequence ID" value="NZ_FOLI01000001.1"/>
</dbReference>
<evidence type="ECO:0000313" key="11">
    <source>
        <dbReference type="Proteomes" id="UP000199376"/>
    </source>
</evidence>